<reference evidence="2" key="1">
    <citation type="journal article" date="2020" name="Stud. Mycol.">
        <title>101 Dothideomycetes genomes: a test case for predicting lifestyles and emergence of pathogens.</title>
        <authorList>
            <person name="Haridas S."/>
            <person name="Albert R."/>
            <person name="Binder M."/>
            <person name="Bloem J."/>
            <person name="Labutti K."/>
            <person name="Salamov A."/>
            <person name="Andreopoulos B."/>
            <person name="Baker S."/>
            <person name="Barry K."/>
            <person name="Bills G."/>
            <person name="Bluhm B."/>
            <person name="Cannon C."/>
            <person name="Castanera R."/>
            <person name="Culley D."/>
            <person name="Daum C."/>
            <person name="Ezra D."/>
            <person name="Gonzalez J."/>
            <person name="Henrissat B."/>
            <person name="Kuo A."/>
            <person name="Liang C."/>
            <person name="Lipzen A."/>
            <person name="Lutzoni F."/>
            <person name="Magnuson J."/>
            <person name="Mondo S."/>
            <person name="Nolan M."/>
            <person name="Ohm R."/>
            <person name="Pangilinan J."/>
            <person name="Park H.-J."/>
            <person name="Ramirez L."/>
            <person name="Alfaro M."/>
            <person name="Sun H."/>
            <person name="Tritt A."/>
            <person name="Yoshinaga Y."/>
            <person name="Zwiers L.-H."/>
            <person name="Turgeon B."/>
            <person name="Goodwin S."/>
            <person name="Spatafora J."/>
            <person name="Crous P."/>
            <person name="Grigoriev I."/>
        </authorList>
    </citation>
    <scope>NUCLEOTIDE SEQUENCE</scope>
    <source>
        <strain evidence="2">CBS 133067</strain>
    </source>
</reference>
<feature type="region of interest" description="Disordered" evidence="1">
    <location>
        <begin position="117"/>
        <end position="151"/>
    </location>
</feature>
<sequence>MSPILDAHYGYTCPWTDIEVVEFRGQPTFEKLPAIHKSSGDFAVTVECETMAKHNAKLYGAQIRVTRGGTLMEEKLRIYEGFHRAMKSHATAVEALRGLLTIVRSYDEKLPLHLDHDRNLKRPSPNVDIERDKEGGRPAVVGDSNSASVAW</sequence>
<evidence type="ECO:0000313" key="2">
    <source>
        <dbReference type="EMBL" id="KAF2098981.1"/>
    </source>
</evidence>
<protein>
    <submittedName>
        <fullName evidence="2">Uncharacterized protein</fullName>
    </submittedName>
</protein>
<dbReference type="AlphaFoldDB" id="A0A9P4M5R8"/>
<keyword evidence="3" id="KW-1185">Reference proteome</keyword>
<dbReference type="EMBL" id="ML978126">
    <property type="protein sequence ID" value="KAF2098981.1"/>
    <property type="molecule type" value="Genomic_DNA"/>
</dbReference>
<dbReference type="Proteomes" id="UP000799772">
    <property type="component" value="Unassembled WGS sequence"/>
</dbReference>
<evidence type="ECO:0000256" key="1">
    <source>
        <dbReference type="SAM" id="MobiDB-lite"/>
    </source>
</evidence>
<gene>
    <name evidence="2" type="ORF">NA57DRAFT_76216</name>
</gene>
<comment type="caution">
    <text evidence="2">The sequence shown here is derived from an EMBL/GenBank/DDBJ whole genome shotgun (WGS) entry which is preliminary data.</text>
</comment>
<evidence type="ECO:0000313" key="3">
    <source>
        <dbReference type="Proteomes" id="UP000799772"/>
    </source>
</evidence>
<proteinExistence type="predicted"/>
<accession>A0A9P4M5R8</accession>
<name>A0A9P4M5R8_9PEZI</name>
<organism evidence="2 3">
    <name type="scientific">Rhizodiscina lignyota</name>
    <dbReference type="NCBI Taxonomy" id="1504668"/>
    <lineage>
        <taxon>Eukaryota</taxon>
        <taxon>Fungi</taxon>
        <taxon>Dikarya</taxon>
        <taxon>Ascomycota</taxon>
        <taxon>Pezizomycotina</taxon>
        <taxon>Dothideomycetes</taxon>
        <taxon>Pleosporomycetidae</taxon>
        <taxon>Aulographales</taxon>
        <taxon>Rhizodiscinaceae</taxon>
        <taxon>Rhizodiscina</taxon>
    </lineage>
</organism>